<name>A0A5B7F007_PORTR</name>
<organism evidence="1 2">
    <name type="scientific">Portunus trituberculatus</name>
    <name type="common">Swimming crab</name>
    <name type="synonym">Neptunus trituberculatus</name>
    <dbReference type="NCBI Taxonomy" id="210409"/>
    <lineage>
        <taxon>Eukaryota</taxon>
        <taxon>Metazoa</taxon>
        <taxon>Ecdysozoa</taxon>
        <taxon>Arthropoda</taxon>
        <taxon>Crustacea</taxon>
        <taxon>Multicrustacea</taxon>
        <taxon>Malacostraca</taxon>
        <taxon>Eumalacostraca</taxon>
        <taxon>Eucarida</taxon>
        <taxon>Decapoda</taxon>
        <taxon>Pleocyemata</taxon>
        <taxon>Brachyura</taxon>
        <taxon>Eubrachyura</taxon>
        <taxon>Portunoidea</taxon>
        <taxon>Portunidae</taxon>
        <taxon>Portuninae</taxon>
        <taxon>Portunus</taxon>
    </lineage>
</organism>
<dbReference type="AlphaFoldDB" id="A0A5B7F007"/>
<comment type="caution">
    <text evidence="1">The sequence shown here is derived from an EMBL/GenBank/DDBJ whole genome shotgun (WGS) entry which is preliminary data.</text>
</comment>
<evidence type="ECO:0000313" key="1">
    <source>
        <dbReference type="EMBL" id="MPC40321.1"/>
    </source>
</evidence>
<dbReference type="Proteomes" id="UP000324222">
    <property type="component" value="Unassembled WGS sequence"/>
</dbReference>
<keyword evidence="2" id="KW-1185">Reference proteome</keyword>
<evidence type="ECO:0000313" key="2">
    <source>
        <dbReference type="Proteomes" id="UP000324222"/>
    </source>
</evidence>
<reference evidence="1 2" key="1">
    <citation type="submission" date="2019-05" db="EMBL/GenBank/DDBJ databases">
        <title>Another draft genome of Portunus trituberculatus and its Hox gene families provides insights of decapod evolution.</title>
        <authorList>
            <person name="Jeong J.-H."/>
            <person name="Song I."/>
            <person name="Kim S."/>
            <person name="Choi T."/>
            <person name="Kim D."/>
            <person name="Ryu S."/>
            <person name="Kim W."/>
        </authorList>
    </citation>
    <scope>NUCLEOTIDE SEQUENCE [LARGE SCALE GENOMIC DNA]</scope>
    <source>
        <tissue evidence="1">Muscle</tissue>
    </source>
</reference>
<dbReference type="EMBL" id="VSRR010004651">
    <property type="protein sequence ID" value="MPC40321.1"/>
    <property type="molecule type" value="Genomic_DNA"/>
</dbReference>
<gene>
    <name evidence="1" type="ORF">E2C01_033876</name>
</gene>
<accession>A0A5B7F007</accession>
<proteinExistence type="predicted"/>
<sequence>MFPAASLSSTLSLAGTEFVEVSDSILPPSLWTWCGCRKVEFRGVEVRPARLIDQSPLGQFDCNLPEIFESYLRYIRTRTKQMMTSVFAITVKGFSLVDLRFCRVEV</sequence>
<protein>
    <submittedName>
        <fullName evidence="1">Uncharacterized protein</fullName>
    </submittedName>
</protein>